<sequence>MSNRRDFLKKTGLLSGAIALQNVLPHAIQKAVAISPDPGTTFYDAEHIVFLMQENRSFDHMFGKLRGVRGFNDPHPHILPNGNKVWLQSDKNGNVYAPFRIDLNKTCVTWQGGLAHSWPDQTAARNKGKYDKWVPVKSAMCLAHYEREDIPFYYALADAFTVCDQHFCSSLTGTTPNRLFYWTGNIRADIKGSDKAVVNNSQAESRNNTFIDWQTFPEVLEDNGIDWRVYQNEVWTANLKGETDDWLGNYGDNALEYVKRHHVKLSAYFRKNGDKTSNPPLTPEEVEAKYQKLSSKEKNLVDKAFTTNINNPDYLELTPFSYKDEEGKTETLNIPKGDIFYQFRKDVNEGKLPMVSWLVAPQRFSDHTSSPLYGVWYVSEALNILTQNPEVWKKTIFIVNYDENDGYFDHVPPYVVPEKGANGKVSEGIDIGSDLEKESGNPIGLGYRVPMIVASPWSRGGFVNSQIFDHTSTLMFLEKFIERKTGKTVKSDMISPWRRNICGDLTSVFRPYYGEKTDKPQALVRDQVLNHIQQLKSKPKQNIPAGLNADLVRQINTSSDLKNIPVVSKQEKGFKPACALPYHVKADAALNEQKNKLVLNFEVLKYSNGVPFNVSAQNTYNGEQGANWYYAVKSGDQLSDSWDMDLFDESRYELSVQSANGFYRKFKGNHRDPDLIVVCEPVPNDRMGKAKPKLNVRFFNEGKQALKVQIYDDKYHTANHKTWSVKPKSDLDFEMNLKPGNGWYNFKIKVEGFDSYLRHYAGHVETGKDSISDPLMAEG</sequence>
<proteinExistence type="inferred from homology"/>
<dbReference type="NCBIfam" id="TIGR03396">
    <property type="entry name" value="PC_PLC"/>
    <property type="match status" value="1"/>
</dbReference>
<evidence type="ECO:0000256" key="2">
    <source>
        <dbReference type="ARBA" id="ARBA00012018"/>
    </source>
</evidence>
<keyword evidence="3" id="KW-0378">Hydrolase</keyword>
<dbReference type="PROSITE" id="PS51318">
    <property type="entry name" value="TAT"/>
    <property type="match status" value="1"/>
</dbReference>
<evidence type="ECO:0000259" key="4">
    <source>
        <dbReference type="Pfam" id="PF05506"/>
    </source>
</evidence>
<dbReference type="Gene3D" id="3.40.720.10">
    <property type="entry name" value="Alkaline Phosphatase, subunit A"/>
    <property type="match status" value="2"/>
</dbReference>
<dbReference type="Pfam" id="PF04185">
    <property type="entry name" value="Phosphoesterase"/>
    <property type="match status" value="1"/>
</dbReference>
<dbReference type="Pfam" id="PF05506">
    <property type="entry name" value="PLipase_C_C"/>
    <property type="match status" value="2"/>
</dbReference>
<dbReference type="RefSeq" id="WP_243358164.1">
    <property type="nucleotide sequence ID" value="NZ_JALGBH010000001.1"/>
</dbReference>
<comment type="caution">
    <text evidence="5">The sequence shown here is derived from an EMBL/GenBank/DDBJ whole genome shotgun (WGS) entry which is preliminary data.</text>
</comment>
<reference evidence="5" key="1">
    <citation type="submission" date="2022-03" db="EMBL/GenBank/DDBJ databases">
        <authorList>
            <person name="Woo C.Y."/>
        </authorList>
    </citation>
    <scope>NUCLEOTIDE SEQUENCE</scope>
    <source>
        <strain evidence="5">CYS-01</strain>
    </source>
</reference>
<name>A0ABS9ZS64_9SPHI</name>
<dbReference type="InterPro" id="IPR017767">
    <property type="entry name" value="PC-PLC"/>
</dbReference>
<protein>
    <recommendedName>
        <fullName evidence="2">phospholipase C</fullName>
        <ecNumber evidence="2">3.1.4.3</ecNumber>
    </recommendedName>
</protein>
<evidence type="ECO:0000313" key="6">
    <source>
        <dbReference type="Proteomes" id="UP001165460"/>
    </source>
</evidence>
<keyword evidence="6" id="KW-1185">Reference proteome</keyword>
<dbReference type="CDD" id="cd16014">
    <property type="entry name" value="PLC"/>
    <property type="match status" value="1"/>
</dbReference>
<dbReference type="Proteomes" id="UP001165460">
    <property type="component" value="Unassembled WGS sequence"/>
</dbReference>
<dbReference type="PANTHER" id="PTHR31956">
    <property type="entry name" value="NON-SPECIFIC PHOSPHOLIPASE C4-RELATED"/>
    <property type="match status" value="1"/>
</dbReference>
<organism evidence="5 6">
    <name type="scientific">Pedobacter montanisoli</name>
    <dbReference type="NCBI Taxonomy" id="2923277"/>
    <lineage>
        <taxon>Bacteria</taxon>
        <taxon>Pseudomonadati</taxon>
        <taxon>Bacteroidota</taxon>
        <taxon>Sphingobacteriia</taxon>
        <taxon>Sphingobacteriales</taxon>
        <taxon>Sphingobacteriaceae</taxon>
        <taxon>Pedobacter</taxon>
    </lineage>
</organism>
<feature type="domain" description="Bacterial phospholipase C C-terminal" evidence="4">
    <location>
        <begin position="576"/>
        <end position="669"/>
    </location>
</feature>
<dbReference type="EC" id="3.1.4.3" evidence="2"/>
<dbReference type="EMBL" id="JALGBH010000001">
    <property type="protein sequence ID" value="MCJ0741435.1"/>
    <property type="molecule type" value="Genomic_DNA"/>
</dbReference>
<evidence type="ECO:0000313" key="5">
    <source>
        <dbReference type="EMBL" id="MCJ0741435.1"/>
    </source>
</evidence>
<evidence type="ECO:0000256" key="1">
    <source>
        <dbReference type="ARBA" id="ARBA00009717"/>
    </source>
</evidence>
<dbReference type="InterPro" id="IPR017850">
    <property type="entry name" value="Alkaline_phosphatase_core_sf"/>
</dbReference>
<evidence type="ECO:0000256" key="3">
    <source>
        <dbReference type="ARBA" id="ARBA00022801"/>
    </source>
</evidence>
<feature type="domain" description="Bacterial phospholipase C C-terminal" evidence="4">
    <location>
        <begin position="692"/>
        <end position="763"/>
    </location>
</feature>
<gene>
    <name evidence="5" type="ORF">MMF97_01850</name>
</gene>
<dbReference type="InterPro" id="IPR007312">
    <property type="entry name" value="Phosphoesterase"/>
</dbReference>
<dbReference type="PANTHER" id="PTHR31956:SF1">
    <property type="entry name" value="NON-SPECIFIC PHOSPHOLIPASE C1"/>
    <property type="match status" value="1"/>
</dbReference>
<accession>A0ABS9ZS64</accession>
<dbReference type="InterPro" id="IPR008475">
    <property type="entry name" value="PLipase_C_C"/>
</dbReference>
<dbReference type="InterPro" id="IPR006311">
    <property type="entry name" value="TAT_signal"/>
</dbReference>
<comment type="similarity">
    <text evidence="1">Belongs to the bacterial phospholipase C family.</text>
</comment>